<dbReference type="GeneID" id="83214214"/>
<evidence type="ECO:0000256" key="5">
    <source>
        <dbReference type="ARBA" id="ARBA00023242"/>
    </source>
</evidence>
<dbReference type="PROSITE" id="PS00058">
    <property type="entry name" value="DNA_MISMATCH_REPAIR_1"/>
    <property type="match status" value="1"/>
</dbReference>
<dbReference type="CDD" id="cd16926">
    <property type="entry name" value="HATPase_MutL-MLH-PMS-like"/>
    <property type="match status" value="1"/>
</dbReference>
<feature type="region of interest" description="Disordered" evidence="6">
    <location>
        <begin position="343"/>
        <end position="366"/>
    </location>
</feature>
<dbReference type="InterPro" id="IPR013507">
    <property type="entry name" value="DNA_mismatch_S5_2-like"/>
</dbReference>
<keyword evidence="9" id="KW-1185">Reference proteome</keyword>
<dbReference type="GO" id="GO:0140664">
    <property type="term" value="F:ATP-dependent DNA damage sensor activity"/>
    <property type="evidence" value="ECO:0007669"/>
    <property type="project" value="InterPro"/>
</dbReference>
<evidence type="ECO:0000256" key="1">
    <source>
        <dbReference type="ARBA" id="ARBA00004123"/>
    </source>
</evidence>
<comment type="caution">
    <text evidence="8">The sequence shown here is derived from an EMBL/GenBank/DDBJ whole genome shotgun (WGS) entry which is preliminary data.</text>
</comment>
<dbReference type="AlphaFoldDB" id="A0AAD7Y0Q6"/>
<dbReference type="PANTHER" id="PTHR10073:SF12">
    <property type="entry name" value="DNA MISMATCH REPAIR PROTEIN MLH1"/>
    <property type="match status" value="1"/>
</dbReference>
<evidence type="ECO:0000256" key="6">
    <source>
        <dbReference type="SAM" id="MobiDB-lite"/>
    </source>
</evidence>
<dbReference type="Pfam" id="PF13589">
    <property type="entry name" value="HATPase_c_3"/>
    <property type="match status" value="1"/>
</dbReference>
<comment type="subcellular location">
    <subcellularLocation>
        <location evidence="1">Nucleus</location>
    </subcellularLocation>
</comment>
<accession>A0AAD7Y0Q6</accession>
<evidence type="ECO:0000313" key="8">
    <source>
        <dbReference type="EMBL" id="KAJ8657502.1"/>
    </source>
</evidence>
<dbReference type="Gene3D" id="3.30.565.10">
    <property type="entry name" value="Histidine kinase-like ATPase, C-terminal domain"/>
    <property type="match status" value="1"/>
</dbReference>
<dbReference type="SMART" id="SM01340">
    <property type="entry name" value="DNA_mis_repair"/>
    <property type="match status" value="1"/>
</dbReference>
<dbReference type="InterPro" id="IPR002099">
    <property type="entry name" value="MutL/Mlh/PMS"/>
</dbReference>
<comment type="similarity">
    <text evidence="2">Belongs to the DNA mismatch repair MutL/HexB family.</text>
</comment>
<sequence>MDIPQIRPLDTQVINRIAAGEIVPRPAGALKELIENSLDAGATNISILAKDGGLKLLQIHDNGHGIRREDLPIVCRRHTTSKLRTYDDLQQIGTYGFRGEALASISHVAHLTITTKTRGSQAAFKATYTDGELNGDPRPCAGNDGTQIMAEDLFYDMPTRLKSFKSPSEEYNRILDVVGRYAIHNSSVGFTCKKRDATTADIQTSTTNNAKDTIRLIYGSTVANELLSVEEDYPILGCKMTGLITSADYSEKRMRFLLFINHRSVESSSLKKAIDDVYSLLLPKGSHPFVYLSLEVNPRNVDVNVHPTKREVTLLNEDRIVDAITKTMQERLENANYSRTFYTQSALPGAPPVPEKDSPRSDKGKKVAAYNMVRTDSRAKTLDTYVQRRPILSSPREDYNIAESSSSSSHPQPMDIVQEPSTETRATKRPRITVRIKSIDRLRAAVNRSKHNTLTTVLSNHTFVGCIDDTLALIQHMRDLYLINYAVFSEELFYQVVLAEFSNFGRLKLTIPLVVFDCIMIALDTEEHKGTLPPELGSKDHVAGEITNMLVSRADLLYDHFGVKIASDGYLIELPMLLKGYIPTMDKLPLFLLRLGTEVDWVNEEKCFDGVARELAIFYSAEPPLEPPAASETEKRQYRQEHEKYRWQVQHLIFPSFKTSQFVAPEHVADAEAGYVKPLTSLSALFRIFKRC</sequence>
<keyword evidence="5" id="KW-0539">Nucleus</keyword>
<dbReference type="GO" id="GO:0032389">
    <property type="term" value="C:MutLalpha complex"/>
    <property type="evidence" value="ECO:0007669"/>
    <property type="project" value="TreeGrafter"/>
</dbReference>
<dbReference type="Gene3D" id="3.30.230.10">
    <property type="match status" value="1"/>
</dbReference>
<name>A0AAD7Y0Q6_9FUNG</name>
<evidence type="ECO:0000256" key="2">
    <source>
        <dbReference type="ARBA" id="ARBA00006082"/>
    </source>
</evidence>
<dbReference type="InterPro" id="IPR014721">
    <property type="entry name" value="Ribsml_uS5_D2-typ_fold_subgr"/>
</dbReference>
<protein>
    <recommendedName>
        <fullName evidence="7">DNA mismatch repair protein S5 domain-containing protein</fullName>
    </recommendedName>
</protein>
<evidence type="ECO:0000259" key="7">
    <source>
        <dbReference type="SMART" id="SM01340"/>
    </source>
</evidence>
<evidence type="ECO:0000256" key="4">
    <source>
        <dbReference type="ARBA" id="ARBA00023204"/>
    </source>
</evidence>
<dbReference type="Pfam" id="PF01119">
    <property type="entry name" value="DNA_mis_repair"/>
    <property type="match status" value="1"/>
</dbReference>
<keyword evidence="3" id="KW-0227">DNA damage</keyword>
<gene>
    <name evidence="8" type="ORF">O0I10_006804</name>
</gene>
<dbReference type="SUPFAM" id="SSF55874">
    <property type="entry name" value="ATPase domain of HSP90 chaperone/DNA topoisomerase II/histidine kinase"/>
    <property type="match status" value="1"/>
</dbReference>
<feature type="compositionally biased region" description="Basic and acidic residues" evidence="6">
    <location>
        <begin position="354"/>
        <end position="365"/>
    </location>
</feature>
<dbReference type="InterPro" id="IPR038973">
    <property type="entry name" value="MutL/Mlh/Pms-like"/>
</dbReference>
<dbReference type="InterPro" id="IPR014762">
    <property type="entry name" value="DNA_mismatch_repair_CS"/>
</dbReference>
<dbReference type="InterPro" id="IPR036890">
    <property type="entry name" value="HATPase_C_sf"/>
</dbReference>
<keyword evidence="4" id="KW-0234">DNA repair</keyword>
<feature type="region of interest" description="Disordered" evidence="6">
    <location>
        <begin position="384"/>
        <end position="430"/>
    </location>
</feature>
<proteinExistence type="inferred from homology"/>
<evidence type="ECO:0000313" key="9">
    <source>
        <dbReference type="Proteomes" id="UP001234581"/>
    </source>
</evidence>
<dbReference type="FunFam" id="3.30.565.10:FF:000109">
    <property type="entry name" value="Related to MLH1-DNA mismatch repair protein"/>
    <property type="match status" value="1"/>
</dbReference>
<evidence type="ECO:0000256" key="3">
    <source>
        <dbReference type="ARBA" id="ARBA00022763"/>
    </source>
</evidence>
<organism evidence="8 9">
    <name type="scientific">Lichtheimia ornata</name>
    <dbReference type="NCBI Taxonomy" id="688661"/>
    <lineage>
        <taxon>Eukaryota</taxon>
        <taxon>Fungi</taxon>
        <taxon>Fungi incertae sedis</taxon>
        <taxon>Mucoromycota</taxon>
        <taxon>Mucoromycotina</taxon>
        <taxon>Mucoromycetes</taxon>
        <taxon>Mucorales</taxon>
        <taxon>Lichtheimiaceae</taxon>
        <taxon>Lichtheimia</taxon>
    </lineage>
</organism>
<dbReference type="GO" id="GO:0030983">
    <property type="term" value="F:mismatched DNA binding"/>
    <property type="evidence" value="ECO:0007669"/>
    <property type="project" value="InterPro"/>
</dbReference>
<feature type="domain" description="DNA mismatch repair protein S5" evidence="7">
    <location>
        <begin position="214"/>
        <end position="333"/>
    </location>
</feature>
<reference evidence="8 9" key="1">
    <citation type="submission" date="2023-03" db="EMBL/GenBank/DDBJ databases">
        <title>Genome sequence of Lichtheimia ornata CBS 291.66.</title>
        <authorList>
            <person name="Mohabir J.T."/>
            <person name="Shea T.P."/>
            <person name="Kurbessoian T."/>
            <person name="Berby B."/>
            <person name="Fontaine J."/>
            <person name="Livny J."/>
            <person name="Gnirke A."/>
            <person name="Stajich J.E."/>
            <person name="Cuomo C.A."/>
        </authorList>
    </citation>
    <scope>NUCLEOTIDE SEQUENCE [LARGE SCALE GENOMIC DNA]</scope>
    <source>
        <strain evidence="8">CBS 291.66</strain>
    </source>
</reference>
<dbReference type="SUPFAM" id="SSF54211">
    <property type="entry name" value="Ribosomal protein S5 domain 2-like"/>
    <property type="match status" value="1"/>
</dbReference>
<dbReference type="Pfam" id="PF16413">
    <property type="entry name" value="Mlh1_C"/>
    <property type="match status" value="1"/>
</dbReference>
<dbReference type="Proteomes" id="UP001234581">
    <property type="component" value="Unassembled WGS sequence"/>
</dbReference>
<dbReference type="InterPro" id="IPR020568">
    <property type="entry name" value="Ribosomal_Su5_D2-typ_SF"/>
</dbReference>
<dbReference type="FunFam" id="3.30.230.10:FF:000014">
    <property type="entry name" value="DNA mismatch repair protein Mlh1"/>
    <property type="match status" value="1"/>
</dbReference>
<dbReference type="GO" id="GO:0006298">
    <property type="term" value="P:mismatch repair"/>
    <property type="evidence" value="ECO:0007669"/>
    <property type="project" value="InterPro"/>
</dbReference>
<dbReference type="InterPro" id="IPR032189">
    <property type="entry name" value="Mlh1_C"/>
</dbReference>
<dbReference type="GO" id="GO:0016887">
    <property type="term" value="F:ATP hydrolysis activity"/>
    <property type="evidence" value="ECO:0007669"/>
    <property type="project" value="InterPro"/>
</dbReference>
<dbReference type="NCBIfam" id="TIGR00585">
    <property type="entry name" value="mutl"/>
    <property type="match status" value="1"/>
</dbReference>
<dbReference type="RefSeq" id="XP_058342415.1">
    <property type="nucleotide sequence ID" value="XM_058486829.1"/>
</dbReference>
<dbReference type="EMBL" id="JARTCD010000031">
    <property type="protein sequence ID" value="KAJ8657502.1"/>
    <property type="molecule type" value="Genomic_DNA"/>
</dbReference>
<dbReference type="GO" id="GO:0005524">
    <property type="term" value="F:ATP binding"/>
    <property type="evidence" value="ECO:0007669"/>
    <property type="project" value="InterPro"/>
</dbReference>
<dbReference type="PANTHER" id="PTHR10073">
    <property type="entry name" value="DNA MISMATCH REPAIR PROTEIN MLH, PMS, MUTL"/>
    <property type="match status" value="1"/>
</dbReference>